<dbReference type="InterPro" id="IPR011251">
    <property type="entry name" value="Luciferase-like_dom"/>
</dbReference>
<proteinExistence type="predicted"/>
<evidence type="ECO:0000256" key="1">
    <source>
        <dbReference type="ARBA" id="ARBA00022630"/>
    </source>
</evidence>
<organism evidence="6 7">
    <name type="scientific">Microlunatus antarcticus</name>
    <dbReference type="NCBI Taxonomy" id="53388"/>
    <lineage>
        <taxon>Bacteria</taxon>
        <taxon>Bacillati</taxon>
        <taxon>Actinomycetota</taxon>
        <taxon>Actinomycetes</taxon>
        <taxon>Propionibacteriales</taxon>
        <taxon>Propionibacteriaceae</taxon>
        <taxon>Microlunatus</taxon>
    </lineage>
</organism>
<evidence type="ECO:0000256" key="3">
    <source>
        <dbReference type="ARBA" id="ARBA00023002"/>
    </source>
</evidence>
<dbReference type="RefSeq" id="WP_183339803.1">
    <property type="nucleotide sequence ID" value="NZ_JACHZG010000001.1"/>
</dbReference>
<evidence type="ECO:0000256" key="2">
    <source>
        <dbReference type="ARBA" id="ARBA00022643"/>
    </source>
</evidence>
<dbReference type="GO" id="GO:0046306">
    <property type="term" value="P:alkanesulfonate catabolic process"/>
    <property type="evidence" value="ECO:0007669"/>
    <property type="project" value="TreeGrafter"/>
</dbReference>
<dbReference type="InterPro" id="IPR050172">
    <property type="entry name" value="SsuD_RutA_monooxygenase"/>
</dbReference>
<dbReference type="Pfam" id="PF00296">
    <property type="entry name" value="Bac_luciferase"/>
    <property type="match status" value="1"/>
</dbReference>
<comment type="caution">
    <text evidence="6">The sequence shown here is derived from an EMBL/GenBank/DDBJ whole genome shotgun (WGS) entry which is preliminary data.</text>
</comment>
<dbReference type="InterPro" id="IPR036661">
    <property type="entry name" value="Luciferase-like_sf"/>
</dbReference>
<dbReference type="Gene3D" id="3.20.20.30">
    <property type="entry name" value="Luciferase-like domain"/>
    <property type="match status" value="1"/>
</dbReference>
<evidence type="ECO:0000259" key="5">
    <source>
        <dbReference type="Pfam" id="PF00296"/>
    </source>
</evidence>
<gene>
    <name evidence="6" type="ORF">FHX39_003059</name>
</gene>
<protein>
    <submittedName>
        <fullName evidence="6">Alkanesulfonate monooxygenase SsuD/methylene tetrahydromethanopterin reductase-like flavin-dependent oxidoreductase (Luciferase family)</fullName>
    </submittedName>
</protein>
<keyword evidence="4 6" id="KW-0503">Monooxygenase</keyword>
<dbReference type="AlphaFoldDB" id="A0A7W5P818"/>
<dbReference type="SUPFAM" id="SSF51679">
    <property type="entry name" value="Bacterial luciferase-like"/>
    <property type="match status" value="1"/>
</dbReference>
<keyword evidence="3" id="KW-0560">Oxidoreductase</keyword>
<evidence type="ECO:0000313" key="7">
    <source>
        <dbReference type="Proteomes" id="UP000565572"/>
    </source>
</evidence>
<evidence type="ECO:0000313" key="6">
    <source>
        <dbReference type="EMBL" id="MBB3328115.1"/>
    </source>
</evidence>
<reference evidence="6 7" key="1">
    <citation type="submission" date="2020-08" db="EMBL/GenBank/DDBJ databases">
        <title>Sequencing the genomes of 1000 actinobacteria strains.</title>
        <authorList>
            <person name="Klenk H.-P."/>
        </authorList>
    </citation>
    <scope>NUCLEOTIDE SEQUENCE [LARGE SCALE GENOMIC DNA]</scope>
    <source>
        <strain evidence="6 7">DSM 11053</strain>
    </source>
</reference>
<dbReference type="EMBL" id="JACHZG010000001">
    <property type="protein sequence ID" value="MBB3328115.1"/>
    <property type="molecule type" value="Genomic_DNA"/>
</dbReference>
<keyword evidence="1" id="KW-0285">Flavoprotein</keyword>
<dbReference type="PANTHER" id="PTHR42847:SF4">
    <property type="entry name" value="ALKANESULFONATE MONOOXYGENASE-RELATED"/>
    <property type="match status" value="1"/>
</dbReference>
<dbReference type="Proteomes" id="UP000565572">
    <property type="component" value="Unassembled WGS sequence"/>
</dbReference>
<dbReference type="PANTHER" id="PTHR42847">
    <property type="entry name" value="ALKANESULFONATE MONOOXYGENASE"/>
    <property type="match status" value="1"/>
</dbReference>
<keyword evidence="7" id="KW-1185">Reference proteome</keyword>
<keyword evidence="2" id="KW-0288">FMN</keyword>
<dbReference type="GO" id="GO:0008726">
    <property type="term" value="F:alkanesulfonate monooxygenase activity"/>
    <property type="evidence" value="ECO:0007669"/>
    <property type="project" value="TreeGrafter"/>
</dbReference>
<feature type="domain" description="Luciferase-like" evidence="5">
    <location>
        <begin position="17"/>
        <end position="263"/>
    </location>
</feature>
<accession>A0A7W5P818</accession>
<name>A0A7W5P818_9ACTN</name>
<sequence length="276" mass="28964">MSRRGLFVPAFDPLADARVFADLAAQAEEAGWDGIFIWDHLLYADPVVEIADPWICLAAAAMTTSRIQLGTAVTPLSRRRPQVLARQAATLDRLSGGRLILGFGLGDDGGGRNGRGGELSAFGETVEPKVRAALLDEGLDVLTALLSGELVDHDGPHHRAAGVTFLPSATRPGGIPIWIGGRWPNKPPQRRAARYDGYFVIGLGSPADVAEARTAIDAARAAAGSDEPIELVVQVPADGDPVAWADAGASWVLTGVGPYRMDLDAVRKVVAAGPVP</sequence>
<evidence type="ECO:0000256" key="4">
    <source>
        <dbReference type="ARBA" id="ARBA00023033"/>
    </source>
</evidence>